<evidence type="ECO:0000256" key="1">
    <source>
        <dbReference type="ARBA" id="ARBA00006068"/>
    </source>
</evidence>
<keyword evidence="2" id="KW-0812">Transmembrane</keyword>
<evidence type="ECO:0000313" key="5">
    <source>
        <dbReference type="Proteomes" id="UP000051500"/>
    </source>
</evidence>
<dbReference type="STRING" id="1122146.IV53_GL000355"/>
<comment type="similarity">
    <text evidence="1">Belongs to the LytR/CpsA/Psr (LCP) family.</text>
</comment>
<evidence type="ECO:0000259" key="3">
    <source>
        <dbReference type="Pfam" id="PF03816"/>
    </source>
</evidence>
<dbReference type="EMBL" id="JQBZ01000025">
    <property type="protein sequence ID" value="KRN88391.1"/>
    <property type="molecule type" value="Genomic_DNA"/>
</dbReference>
<name>A0A0R2KPQ0_9LACO</name>
<dbReference type="PATRIC" id="fig|1122146.4.peg.367"/>
<keyword evidence="2" id="KW-1133">Transmembrane helix</keyword>
<dbReference type="PANTHER" id="PTHR33392:SF6">
    <property type="entry name" value="POLYISOPRENYL-TEICHOIC ACID--PEPTIDOGLYCAN TEICHOIC ACID TRANSFERASE TAGU"/>
    <property type="match status" value="1"/>
</dbReference>
<feature type="transmembrane region" description="Helical" evidence="2">
    <location>
        <begin position="9"/>
        <end position="29"/>
    </location>
</feature>
<dbReference type="AlphaFoldDB" id="A0A0R2KPQ0"/>
<reference evidence="4 5" key="1">
    <citation type="journal article" date="2015" name="Genome Announc.">
        <title>Expanding the biotechnology potential of lactobacilli through comparative genomics of 213 strains and associated genera.</title>
        <authorList>
            <person name="Sun Z."/>
            <person name="Harris H.M."/>
            <person name="McCann A."/>
            <person name="Guo C."/>
            <person name="Argimon S."/>
            <person name="Zhang W."/>
            <person name="Yang X."/>
            <person name="Jeffery I.B."/>
            <person name="Cooney J.C."/>
            <person name="Kagawa T.F."/>
            <person name="Liu W."/>
            <person name="Song Y."/>
            <person name="Salvetti E."/>
            <person name="Wrobel A."/>
            <person name="Rasinkangas P."/>
            <person name="Parkhill J."/>
            <person name="Rea M.C."/>
            <person name="O'Sullivan O."/>
            <person name="Ritari J."/>
            <person name="Douillard F.P."/>
            <person name="Paul Ross R."/>
            <person name="Yang R."/>
            <person name="Briner A.E."/>
            <person name="Felis G.E."/>
            <person name="de Vos W.M."/>
            <person name="Barrangou R."/>
            <person name="Klaenhammer T.R."/>
            <person name="Caufield P.W."/>
            <person name="Cui Y."/>
            <person name="Zhang H."/>
            <person name="O'Toole P.W."/>
        </authorList>
    </citation>
    <scope>NUCLEOTIDE SEQUENCE [LARGE SCALE GENOMIC DNA]</scope>
    <source>
        <strain evidence="4 5">DSM 22408</strain>
    </source>
</reference>
<feature type="transmembrane region" description="Helical" evidence="2">
    <location>
        <begin position="64"/>
        <end position="83"/>
    </location>
</feature>
<evidence type="ECO:0000256" key="2">
    <source>
        <dbReference type="SAM" id="Phobius"/>
    </source>
</evidence>
<evidence type="ECO:0000313" key="4">
    <source>
        <dbReference type="EMBL" id="KRN88391.1"/>
    </source>
</evidence>
<keyword evidence="5" id="KW-1185">Reference proteome</keyword>
<sequence>MGNKVIKNIIYISIVILGIILIGLNYLIYKNQMLAFHHANVIVSVVSVILVVLLWFINAKSKNNFGLLLIIIGITGMAGLGLYKMHNVVTTFEKMQNDGQKSVNVVKVIVLKSSSYYKISDLKDKKVQALNSDRQDINKVLTGKNKLTLQYQKGQVDLYHKLDHKDAAGIVLTSKSQALLKDTPVKDNKYRVIFKADVVDHVKKVLKTVNSPKFNVYISGLDTYGPISTVSRSDVNILMTTNLQTGKILLTSTPRDAYVKIADGGQNQYDKLTHAGIYGVQASMHTLENLYQQKINYFVKFNFESFTKLIALVGGVDVYNNQEFVSLHSKIHFKKGNIHLTSESALPFVRERYALENGDRDRAQNQEKVIRALIEKLSQSDNLLKADQIFAQISPYIQTNISLKQAMKWINYQIENHPKLQVETTALQGTGTMNLPSYAMPNSRLYMVQVNEKSLHEIQKEMNEILDNN</sequence>
<dbReference type="OrthoDB" id="27330at2"/>
<dbReference type="PANTHER" id="PTHR33392">
    <property type="entry name" value="POLYISOPRENYL-TEICHOIC ACID--PEPTIDOGLYCAN TEICHOIC ACID TRANSFERASE TAGU"/>
    <property type="match status" value="1"/>
</dbReference>
<accession>A0A0R2KPQ0</accession>
<organism evidence="4 5">
    <name type="scientific">Ligilactobacillus ceti DSM 22408</name>
    <dbReference type="NCBI Taxonomy" id="1122146"/>
    <lineage>
        <taxon>Bacteria</taxon>
        <taxon>Bacillati</taxon>
        <taxon>Bacillota</taxon>
        <taxon>Bacilli</taxon>
        <taxon>Lactobacillales</taxon>
        <taxon>Lactobacillaceae</taxon>
        <taxon>Ligilactobacillus</taxon>
    </lineage>
</organism>
<dbReference type="InterPro" id="IPR050922">
    <property type="entry name" value="LytR/CpsA/Psr_CW_biosynth"/>
</dbReference>
<dbReference type="Gene3D" id="3.40.630.190">
    <property type="entry name" value="LCP protein"/>
    <property type="match status" value="1"/>
</dbReference>
<proteinExistence type="inferred from homology"/>
<dbReference type="Proteomes" id="UP000051500">
    <property type="component" value="Unassembled WGS sequence"/>
</dbReference>
<dbReference type="eggNOG" id="COG1316">
    <property type="taxonomic scope" value="Bacteria"/>
</dbReference>
<dbReference type="RefSeq" id="WP_027106813.1">
    <property type="nucleotide sequence ID" value="NZ_JQBZ01000025.1"/>
</dbReference>
<protein>
    <recommendedName>
        <fullName evidence="3">Cell envelope-related transcriptional attenuator domain-containing protein</fullName>
    </recommendedName>
</protein>
<gene>
    <name evidence="4" type="ORF">IV53_GL000355</name>
</gene>
<feature type="domain" description="Cell envelope-related transcriptional attenuator" evidence="3">
    <location>
        <begin position="232"/>
        <end position="378"/>
    </location>
</feature>
<comment type="caution">
    <text evidence="4">The sequence shown here is derived from an EMBL/GenBank/DDBJ whole genome shotgun (WGS) entry which is preliminary data.</text>
</comment>
<feature type="transmembrane region" description="Helical" evidence="2">
    <location>
        <begin position="35"/>
        <end position="57"/>
    </location>
</feature>
<dbReference type="NCBIfam" id="TIGR00350">
    <property type="entry name" value="lytR_cpsA_psr"/>
    <property type="match status" value="1"/>
</dbReference>
<keyword evidence="2" id="KW-0472">Membrane</keyword>
<dbReference type="InterPro" id="IPR004474">
    <property type="entry name" value="LytR_CpsA_psr"/>
</dbReference>
<dbReference type="Pfam" id="PF03816">
    <property type="entry name" value="LytR_cpsA_psr"/>
    <property type="match status" value="1"/>
</dbReference>